<dbReference type="EMBL" id="KN831947">
    <property type="protein sequence ID" value="KIO12746.1"/>
    <property type="molecule type" value="Genomic_DNA"/>
</dbReference>
<keyword evidence="3" id="KW-1185">Reference proteome</keyword>
<sequence>MSSSSNTASGTVLSATPSIRNRATHSTELLSCRGVADPRVPPESEFHVPRRSQNSHSY</sequence>
<dbReference type="OrthoDB" id="2672812at2759"/>
<evidence type="ECO:0000313" key="3">
    <source>
        <dbReference type="Proteomes" id="UP000054217"/>
    </source>
</evidence>
<reference evidence="3" key="2">
    <citation type="submission" date="2015-01" db="EMBL/GenBank/DDBJ databases">
        <title>Evolutionary Origins and Diversification of the Mycorrhizal Mutualists.</title>
        <authorList>
            <consortium name="DOE Joint Genome Institute"/>
            <consortium name="Mycorrhizal Genomics Consortium"/>
            <person name="Kohler A."/>
            <person name="Kuo A."/>
            <person name="Nagy L.G."/>
            <person name="Floudas D."/>
            <person name="Copeland A."/>
            <person name="Barry K.W."/>
            <person name="Cichocki N."/>
            <person name="Veneault-Fourrey C."/>
            <person name="LaButti K."/>
            <person name="Lindquist E.A."/>
            <person name="Lipzen A."/>
            <person name="Lundell T."/>
            <person name="Morin E."/>
            <person name="Murat C."/>
            <person name="Riley R."/>
            <person name="Ohm R."/>
            <person name="Sun H."/>
            <person name="Tunlid A."/>
            <person name="Henrissat B."/>
            <person name="Grigoriev I.V."/>
            <person name="Hibbett D.S."/>
            <person name="Martin F."/>
        </authorList>
    </citation>
    <scope>NUCLEOTIDE SEQUENCE [LARGE SCALE GENOMIC DNA]</scope>
    <source>
        <strain evidence="3">Marx 270</strain>
    </source>
</reference>
<evidence type="ECO:0000313" key="2">
    <source>
        <dbReference type="EMBL" id="KIO12746.1"/>
    </source>
</evidence>
<protein>
    <submittedName>
        <fullName evidence="2">Uncharacterized protein</fullName>
    </submittedName>
</protein>
<feature type="compositionally biased region" description="Polar residues" evidence="1">
    <location>
        <begin position="1"/>
        <end position="29"/>
    </location>
</feature>
<name>A0A0C3PU32_PISTI</name>
<dbReference type="InParanoid" id="A0A0C3PU32"/>
<proteinExistence type="predicted"/>
<accession>A0A0C3PU32</accession>
<organism evidence="2 3">
    <name type="scientific">Pisolithus tinctorius Marx 270</name>
    <dbReference type="NCBI Taxonomy" id="870435"/>
    <lineage>
        <taxon>Eukaryota</taxon>
        <taxon>Fungi</taxon>
        <taxon>Dikarya</taxon>
        <taxon>Basidiomycota</taxon>
        <taxon>Agaricomycotina</taxon>
        <taxon>Agaricomycetes</taxon>
        <taxon>Agaricomycetidae</taxon>
        <taxon>Boletales</taxon>
        <taxon>Sclerodermatineae</taxon>
        <taxon>Pisolithaceae</taxon>
        <taxon>Pisolithus</taxon>
    </lineage>
</organism>
<reference evidence="2 3" key="1">
    <citation type="submission" date="2014-04" db="EMBL/GenBank/DDBJ databases">
        <authorList>
            <consortium name="DOE Joint Genome Institute"/>
            <person name="Kuo A."/>
            <person name="Kohler A."/>
            <person name="Costa M.D."/>
            <person name="Nagy L.G."/>
            <person name="Floudas D."/>
            <person name="Copeland A."/>
            <person name="Barry K.W."/>
            <person name="Cichocki N."/>
            <person name="Veneault-Fourrey C."/>
            <person name="LaButti K."/>
            <person name="Lindquist E.A."/>
            <person name="Lipzen A."/>
            <person name="Lundell T."/>
            <person name="Morin E."/>
            <person name="Murat C."/>
            <person name="Sun H."/>
            <person name="Tunlid A."/>
            <person name="Henrissat B."/>
            <person name="Grigoriev I.V."/>
            <person name="Hibbett D.S."/>
            <person name="Martin F."/>
            <person name="Nordberg H.P."/>
            <person name="Cantor M.N."/>
            <person name="Hua S.X."/>
        </authorList>
    </citation>
    <scope>NUCLEOTIDE SEQUENCE [LARGE SCALE GENOMIC DNA]</scope>
    <source>
        <strain evidence="2 3">Marx 270</strain>
    </source>
</reference>
<dbReference type="Proteomes" id="UP000054217">
    <property type="component" value="Unassembled WGS sequence"/>
</dbReference>
<feature type="region of interest" description="Disordered" evidence="1">
    <location>
        <begin position="1"/>
        <end position="58"/>
    </location>
</feature>
<dbReference type="HOGENOM" id="CLU_2980084_0_0_1"/>
<dbReference type="AlphaFoldDB" id="A0A0C3PU32"/>
<evidence type="ECO:0000256" key="1">
    <source>
        <dbReference type="SAM" id="MobiDB-lite"/>
    </source>
</evidence>
<gene>
    <name evidence="2" type="ORF">M404DRAFT_692784</name>
</gene>